<feature type="transmembrane region" description="Helical" evidence="5">
    <location>
        <begin position="241"/>
        <end position="262"/>
    </location>
</feature>
<proteinExistence type="predicted"/>
<dbReference type="Proteomes" id="UP000253647">
    <property type="component" value="Unassembled WGS sequence"/>
</dbReference>
<gene>
    <name evidence="7" type="ORF">DET61_110100</name>
</gene>
<feature type="domain" description="O-antigen ligase-related" evidence="6">
    <location>
        <begin position="204"/>
        <end position="342"/>
    </location>
</feature>
<organism evidence="7 8">
    <name type="scientific">Marinobacter nauticus</name>
    <name type="common">Marinobacter hydrocarbonoclasticus</name>
    <name type="synonym">Marinobacter aquaeolei</name>
    <dbReference type="NCBI Taxonomy" id="2743"/>
    <lineage>
        <taxon>Bacteria</taxon>
        <taxon>Pseudomonadati</taxon>
        <taxon>Pseudomonadota</taxon>
        <taxon>Gammaproteobacteria</taxon>
        <taxon>Pseudomonadales</taxon>
        <taxon>Marinobacteraceae</taxon>
        <taxon>Marinobacter</taxon>
    </lineage>
</organism>
<protein>
    <submittedName>
        <fullName evidence="7">O-antigen ligase</fullName>
    </submittedName>
</protein>
<feature type="transmembrane region" description="Helical" evidence="5">
    <location>
        <begin position="42"/>
        <end position="60"/>
    </location>
</feature>
<dbReference type="PANTHER" id="PTHR37422:SF17">
    <property type="entry name" value="O-ANTIGEN LIGASE"/>
    <property type="match status" value="1"/>
</dbReference>
<dbReference type="GO" id="GO:0016874">
    <property type="term" value="F:ligase activity"/>
    <property type="evidence" value="ECO:0007669"/>
    <property type="project" value="UniProtKB-KW"/>
</dbReference>
<reference evidence="7 8" key="1">
    <citation type="submission" date="2018-07" db="EMBL/GenBank/DDBJ databases">
        <title>Freshwater and sediment microbial communities from various areas in North America, analyzing microbe dynamics in response to fracking.</title>
        <authorList>
            <person name="Lamendella R."/>
        </authorList>
    </citation>
    <scope>NUCLEOTIDE SEQUENCE [LARGE SCALE GENOMIC DNA]</scope>
    <source>
        <strain evidence="7 8">105B</strain>
    </source>
</reference>
<dbReference type="RefSeq" id="WP_114434812.1">
    <property type="nucleotide sequence ID" value="NZ_QPJI01000010.1"/>
</dbReference>
<feature type="transmembrane region" description="Helical" evidence="5">
    <location>
        <begin position="170"/>
        <end position="187"/>
    </location>
</feature>
<dbReference type="PANTHER" id="PTHR37422">
    <property type="entry name" value="TEICHURONIC ACID BIOSYNTHESIS PROTEIN TUAE"/>
    <property type="match status" value="1"/>
</dbReference>
<feature type="transmembrane region" description="Helical" evidence="5">
    <location>
        <begin position="103"/>
        <end position="123"/>
    </location>
</feature>
<evidence type="ECO:0000256" key="4">
    <source>
        <dbReference type="ARBA" id="ARBA00023136"/>
    </source>
</evidence>
<evidence type="ECO:0000259" key="6">
    <source>
        <dbReference type="Pfam" id="PF04932"/>
    </source>
</evidence>
<comment type="subcellular location">
    <subcellularLocation>
        <location evidence="1">Membrane</location>
        <topology evidence="1">Multi-pass membrane protein</topology>
    </subcellularLocation>
</comment>
<feature type="transmembrane region" description="Helical" evidence="5">
    <location>
        <begin position="72"/>
        <end position="91"/>
    </location>
</feature>
<feature type="transmembrane region" description="Helical" evidence="5">
    <location>
        <begin position="386"/>
        <end position="406"/>
    </location>
</feature>
<keyword evidence="2 5" id="KW-0812">Transmembrane</keyword>
<evidence type="ECO:0000313" key="8">
    <source>
        <dbReference type="Proteomes" id="UP000253647"/>
    </source>
</evidence>
<evidence type="ECO:0000256" key="3">
    <source>
        <dbReference type="ARBA" id="ARBA00022989"/>
    </source>
</evidence>
<feature type="transmembrane region" description="Helical" evidence="5">
    <location>
        <begin position="20"/>
        <end position="36"/>
    </location>
</feature>
<dbReference type="GO" id="GO:0016020">
    <property type="term" value="C:membrane"/>
    <property type="evidence" value="ECO:0007669"/>
    <property type="project" value="UniProtKB-SubCell"/>
</dbReference>
<dbReference type="AlphaFoldDB" id="A0A368XF05"/>
<feature type="transmembrane region" description="Helical" evidence="5">
    <location>
        <begin position="327"/>
        <end position="353"/>
    </location>
</feature>
<sequence>MNTLQDRTRAPLSVIKSLGAERWLSVLFATWLLLAVTTPEVVYRSFFHALIYPLTLFLLVRRENGVLRRDGFVRLFLVFCGYMAVTTWVVGKGPVEDDLQATRWGFEAALGLAAFSLWVRAVVGHGEFWGRWFLLLALSGALCGILFSWSDAAAGVRIGALGVMEHPIQGASIAIMFLAIGLFLTFGRHRSSSATDLVIALGSLVAVTVFVTLTQSRGPLVALLVYLFFFTALQCFRQGRLVTLCAFVLVIGLVTGLLQWLMGFEAFLEQLMARGASYRLEIWTAYLTYLPESLLLGNGAGMNFDLTDASRLYLEPMGLDISHPHNIWLGVFVETGLIGLLMQVGLVLLPIVATLRSRGPISDKLHRLALVGLFLLLTFSDEYTLLISLHPIWLFGWLPLVFVWTWSTRRGPEHMAGYADRHDQRAHKP</sequence>
<accession>A0A368XF05</accession>
<feature type="transmembrane region" description="Helical" evidence="5">
    <location>
        <begin position="194"/>
        <end position="213"/>
    </location>
</feature>
<name>A0A368XF05_MARNT</name>
<feature type="transmembrane region" description="Helical" evidence="5">
    <location>
        <begin position="132"/>
        <end position="150"/>
    </location>
</feature>
<evidence type="ECO:0000256" key="2">
    <source>
        <dbReference type="ARBA" id="ARBA00022692"/>
    </source>
</evidence>
<evidence type="ECO:0000256" key="5">
    <source>
        <dbReference type="SAM" id="Phobius"/>
    </source>
</evidence>
<keyword evidence="7" id="KW-0436">Ligase</keyword>
<keyword evidence="3 5" id="KW-1133">Transmembrane helix</keyword>
<dbReference type="InterPro" id="IPR051533">
    <property type="entry name" value="WaaL-like"/>
</dbReference>
<evidence type="ECO:0000256" key="1">
    <source>
        <dbReference type="ARBA" id="ARBA00004141"/>
    </source>
</evidence>
<keyword evidence="4 5" id="KW-0472">Membrane</keyword>
<feature type="transmembrane region" description="Helical" evidence="5">
    <location>
        <begin position="219"/>
        <end position="236"/>
    </location>
</feature>
<evidence type="ECO:0000313" key="7">
    <source>
        <dbReference type="EMBL" id="RCW66552.1"/>
    </source>
</evidence>
<comment type="caution">
    <text evidence="7">The sequence shown here is derived from an EMBL/GenBank/DDBJ whole genome shotgun (WGS) entry which is preliminary data.</text>
</comment>
<dbReference type="Pfam" id="PF04932">
    <property type="entry name" value="Wzy_C"/>
    <property type="match status" value="1"/>
</dbReference>
<dbReference type="InterPro" id="IPR007016">
    <property type="entry name" value="O-antigen_ligase-rel_domated"/>
</dbReference>
<dbReference type="EMBL" id="QPJI01000010">
    <property type="protein sequence ID" value="RCW66552.1"/>
    <property type="molecule type" value="Genomic_DNA"/>
</dbReference>